<evidence type="ECO:0000313" key="1">
    <source>
        <dbReference type="EMBL" id="QPB41758.1"/>
    </source>
</evidence>
<protein>
    <recommendedName>
        <fullName evidence="3">Sulfurtransferase TusB</fullName>
    </recommendedName>
</protein>
<accession>A0ABX6UV90</accession>
<dbReference type="SUPFAM" id="SSF75169">
    <property type="entry name" value="DsrEFH-like"/>
    <property type="match status" value="1"/>
</dbReference>
<sequence length="95" mass="10920">MLYCFSKAVYDNDELADYFSRITEKDAVVLWLDGVLLAIKSPQYFKNCKGRCFALEQDVLARNLTALLPKENQIRLISLSHFVDVTEQYSPQIAL</sequence>
<gene>
    <name evidence="1" type="ORF">IHV77_07365</name>
</gene>
<dbReference type="Proteomes" id="UP000663069">
    <property type="component" value="Chromosome"/>
</dbReference>
<dbReference type="Gene3D" id="3.40.1260.10">
    <property type="entry name" value="DsrEFH-like"/>
    <property type="match status" value="1"/>
</dbReference>
<proteinExistence type="predicted"/>
<dbReference type="Pfam" id="PF04077">
    <property type="entry name" value="DsrH"/>
    <property type="match status" value="1"/>
</dbReference>
<organism evidence="1 2">
    <name type="scientific">Rodentibacter haemolyticus</name>
    <dbReference type="NCBI Taxonomy" id="2778911"/>
    <lineage>
        <taxon>Bacteria</taxon>
        <taxon>Pseudomonadati</taxon>
        <taxon>Pseudomonadota</taxon>
        <taxon>Gammaproteobacteria</taxon>
        <taxon>Pasteurellales</taxon>
        <taxon>Pasteurellaceae</taxon>
        <taxon>Rodentibacter</taxon>
    </lineage>
</organism>
<keyword evidence="2" id="KW-1185">Reference proteome</keyword>
<evidence type="ECO:0000313" key="2">
    <source>
        <dbReference type="Proteomes" id="UP000663069"/>
    </source>
</evidence>
<dbReference type="EMBL" id="CP063056">
    <property type="protein sequence ID" value="QPB41758.1"/>
    <property type="molecule type" value="Genomic_DNA"/>
</dbReference>
<reference evidence="1 2" key="1">
    <citation type="submission" date="2020-10" db="EMBL/GenBank/DDBJ databases">
        <title>Genome Sequencing of Rodentibacter spp. strain DSM111151.</title>
        <authorList>
            <person name="Benga L."/>
            <person name="Lautwein T."/>
        </authorList>
    </citation>
    <scope>NUCLEOTIDE SEQUENCE [LARGE SCALE GENOMIC DNA]</scope>
    <source>
        <strain evidence="1 2">DSM 111151</strain>
    </source>
</reference>
<dbReference type="InterPro" id="IPR027396">
    <property type="entry name" value="DsrEFH-like"/>
</dbReference>
<name>A0ABX6UV90_9PAST</name>
<evidence type="ECO:0008006" key="3">
    <source>
        <dbReference type="Google" id="ProtNLM"/>
    </source>
</evidence>
<dbReference type="InterPro" id="IPR007215">
    <property type="entry name" value="Sulphur_relay_TusB/DsrH"/>
</dbReference>
<dbReference type="RefSeq" id="WP_194811353.1">
    <property type="nucleotide sequence ID" value="NZ_CP063056.1"/>
</dbReference>